<dbReference type="InterPro" id="IPR011701">
    <property type="entry name" value="MFS"/>
</dbReference>
<feature type="transmembrane region" description="Helical" evidence="7">
    <location>
        <begin position="100"/>
        <end position="122"/>
    </location>
</feature>
<dbReference type="SUPFAM" id="SSF103473">
    <property type="entry name" value="MFS general substrate transporter"/>
    <property type="match status" value="1"/>
</dbReference>
<name>A0A9D1S0Y2_9MICC</name>
<protein>
    <submittedName>
        <fullName evidence="9">MFS transporter</fullName>
    </submittedName>
</protein>
<feature type="region of interest" description="Disordered" evidence="6">
    <location>
        <begin position="401"/>
        <end position="424"/>
    </location>
</feature>
<evidence type="ECO:0000256" key="6">
    <source>
        <dbReference type="SAM" id="MobiDB-lite"/>
    </source>
</evidence>
<dbReference type="PANTHER" id="PTHR43124:SF3">
    <property type="entry name" value="CHLORAMPHENICOL EFFLUX PUMP RV0191"/>
    <property type="match status" value="1"/>
</dbReference>
<feature type="transmembrane region" description="Helical" evidence="7">
    <location>
        <begin position="45"/>
        <end position="63"/>
    </location>
</feature>
<evidence type="ECO:0000313" key="9">
    <source>
        <dbReference type="EMBL" id="HIW98745.1"/>
    </source>
</evidence>
<dbReference type="InterPro" id="IPR020846">
    <property type="entry name" value="MFS_dom"/>
</dbReference>
<gene>
    <name evidence="9" type="ORF">H9871_01235</name>
</gene>
<comment type="caution">
    <text evidence="9">The sequence shown here is derived from an EMBL/GenBank/DDBJ whole genome shotgun (WGS) entry which is preliminary data.</text>
</comment>
<evidence type="ECO:0000256" key="1">
    <source>
        <dbReference type="ARBA" id="ARBA00004651"/>
    </source>
</evidence>
<feature type="transmembrane region" description="Helical" evidence="7">
    <location>
        <begin position="75"/>
        <end position="94"/>
    </location>
</feature>
<comment type="subcellular location">
    <subcellularLocation>
        <location evidence="1">Cell membrane</location>
        <topology evidence="1">Multi-pass membrane protein</topology>
    </subcellularLocation>
</comment>
<evidence type="ECO:0000256" key="3">
    <source>
        <dbReference type="ARBA" id="ARBA00022692"/>
    </source>
</evidence>
<feature type="transmembrane region" description="Helical" evidence="7">
    <location>
        <begin position="134"/>
        <end position="157"/>
    </location>
</feature>
<keyword evidence="3 7" id="KW-0812">Transmembrane</keyword>
<evidence type="ECO:0000259" key="8">
    <source>
        <dbReference type="PROSITE" id="PS50850"/>
    </source>
</evidence>
<feature type="transmembrane region" description="Helical" evidence="7">
    <location>
        <begin position="235"/>
        <end position="255"/>
    </location>
</feature>
<keyword evidence="2" id="KW-1003">Cell membrane</keyword>
<dbReference type="Pfam" id="PF07690">
    <property type="entry name" value="MFS_1"/>
    <property type="match status" value="1"/>
</dbReference>
<dbReference type="PANTHER" id="PTHR43124">
    <property type="entry name" value="PURINE EFFLUX PUMP PBUE"/>
    <property type="match status" value="1"/>
</dbReference>
<dbReference type="Proteomes" id="UP000824151">
    <property type="component" value="Unassembled WGS sequence"/>
</dbReference>
<evidence type="ECO:0000256" key="2">
    <source>
        <dbReference type="ARBA" id="ARBA00022475"/>
    </source>
</evidence>
<evidence type="ECO:0000256" key="7">
    <source>
        <dbReference type="SAM" id="Phobius"/>
    </source>
</evidence>
<feature type="transmembrane region" description="Helical" evidence="7">
    <location>
        <begin position="296"/>
        <end position="320"/>
    </location>
</feature>
<evidence type="ECO:0000313" key="10">
    <source>
        <dbReference type="Proteomes" id="UP000824151"/>
    </source>
</evidence>
<reference evidence="9" key="1">
    <citation type="journal article" date="2021" name="PeerJ">
        <title>Extensive microbial diversity within the chicken gut microbiome revealed by metagenomics and culture.</title>
        <authorList>
            <person name="Gilroy R."/>
            <person name="Ravi A."/>
            <person name="Getino M."/>
            <person name="Pursley I."/>
            <person name="Horton D.L."/>
            <person name="Alikhan N.F."/>
            <person name="Baker D."/>
            <person name="Gharbi K."/>
            <person name="Hall N."/>
            <person name="Watson M."/>
            <person name="Adriaenssens E.M."/>
            <person name="Foster-Nyarko E."/>
            <person name="Jarju S."/>
            <person name="Secka A."/>
            <person name="Antonio M."/>
            <person name="Oren A."/>
            <person name="Chaudhuri R.R."/>
            <person name="La Ragione R."/>
            <person name="Hildebrand F."/>
            <person name="Pallen M.J."/>
        </authorList>
    </citation>
    <scope>NUCLEOTIDE SEQUENCE</scope>
    <source>
        <strain evidence="9">ChiHejej3B27-3195</strain>
    </source>
</reference>
<sequence length="424" mass="43840">MSARTRTLWITLLTLTALVNQFSVNVVRPSTTYKVDALGGDATMVGIIAAAYAIIPLISAMSLGRLAQRSSTLTVLMASGLIIMAAGSAGIALSPTVWGMIAGTAALGFGQLVFTIGGQSAVSRVAGESNVDAAFGWFTAGVSAGQMLGPLVGGWIISSGPGGGDLSLGGIDASIWVGGLVTIPGAVVLLLTLFLRRHGLDRAARAPQKKESEKKDEEKASALHILQRPRIGSHILASAGLLALTDILVAFVPLLGQNAGLTPTMVGMLLAIRGIGSLVSRLLLGYLTTRIRRELLLVISLLVSTLCFGTLPWIIGVFWLAMTTTFVGGFFLGLGQPLTMTIITMAVPPDWRSPALALRLVGNRLGQVVIPLTAGAIAAPAGPSGAIWVGAGVQLLSAAEQSRHLRRDPGGKGTKGQDDDEADD</sequence>
<dbReference type="PROSITE" id="PS50850">
    <property type="entry name" value="MFS"/>
    <property type="match status" value="1"/>
</dbReference>
<dbReference type="Gene3D" id="1.20.1250.20">
    <property type="entry name" value="MFS general substrate transporter like domains"/>
    <property type="match status" value="1"/>
</dbReference>
<dbReference type="PRINTS" id="PR01035">
    <property type="entry name" value="TCRTETA"/>
</dbReference>
<dbReference type="EMBL" id="DXGD01000045">
    <property type="protein sequence ID" value="HIW98745.1"/>
    <property type="molecule type" value="Genomic_DNA"/>
</dbReference>
<dbReference type="GO" id="GO:0005886">
    <property type="term" value="C:plasma membrane"/>
    <property type="evidence" value="ECO:0007669"/>
    <property type="project" value="UniProtKB-SubCell"/>
</dbReference>
<dbReference type="InterPro" id="IPR050189">
    <property type="entry name" value="MFS_Efflux_Transporters"/>
</dbReference>
<evidence type="ECO:0000256" key="5">
    <source>
        <dbReference type="ARBA" id="ARBA00023136"/>
    </source>
</evidence>
<proteinExistence type="predicted"/>
<reference evidence="9" key="2">
    <citation type="submission" date="2021-04" db="EMBL/GenBank/DDBJ databases">
        <authorList>
            <person name="Gilroy R."/>
        </authorList>
    </citation>
    <scope>NUCLEOTIDE SEQUENCE</scope>
    <source>
        <strain evidence="9">ChiHejej3B27-3195</strain>
    </source>
</reference>
<feature type="compositionally biased region" description="Basic and acidic residues" evidence="6">
    <location>
        <begin position="401"/>
        <end position="410"/>
    </location>
</feature>
<dbReference type="AlphaFoldDB" id="A0A9D1S0Y2"/>
<feature type="transmembrane region" description="Helical" evidence="7">
    <location>
        <begin position="261"/>
        <end position="284"/>
    </location>
</feature>
<dbReference type="InterPro" id="IPR001958">
    <property type="entry name" value="Tet-R_TetA/multi-R_MdtG-like"/>
</dbReference>
<evidence type="ECO:0000256" key="4">
    <source>
        <dbReference type="ARBA" id="ARBA00022989"/>
    </source>
</evidence>
<keyword evidence="4 7" id="KW-1133">Transmembrane helix</keyword>
<dbReference type="InterPro" id="IPR036259">
    <property type="entry name" value="MFS_trans_sf"/>
</dbReference>
<organism evidence="9 10">
    <name type="scientific">Candidatus Nesterenkonia stercoripullorum</name>
    <dbReference type="NCBI Taxonomy" id="2838701"/>
    <lineage>
        <taxon>Bacteria</taxon>
        <taxon>Bacillati</taxon>
        <taxon>Actinomycetota</taxon>
        <taxon>Actinomycetes</taxon>
        <taxon>Micrococcales</taxon>
        <taxon>Micrococcaceae</taxon>
        <taxon>Nesterenkonia</taxon>
    </lineage>
</organism>
<feature type="domain" description="Major facilitator superfamily (MFS) profile" evidence="8">
    <location>
        <begin position="9"/>
        <end position="409"/>
    </location>
</feature>
<accession>A0A9D1S0Y2</accession>
<feature type="transmembrane region" description="Helical" evidence="7">
    <location>
        <begin position="326"/>
        <end position="347"/>
    </location>
</feature>
<feature type="transmembrane region" description="Helical" evidence="7">
    <location>
        <begin position="173"/>
        <end position="195"/>
    </location>
</feature>
<dbReference type="GO" id="GO:0022857">
    <property type="term" value="F:transmembrane transporter activity"/>
    <property type="evidence" value="ECO:0007669"/>
    <property type="project" value="InterPro"/>
</dbReference>
<keyword evidence="5 7" id="KW-0472">Membrane</keyword>